<name>A0ABV1WU76_9ACTN</name>
<dbReference type="SMART" id="SM00530">
    <property type="entry name" value="HTH_XRE"/>
    <property type="match status" value="1"/>
</dbReference>
<evidence type="ECO:0000259" key="2">
    <source>
        <dbReference type="SMART" id="SM00530"/>
    </source>
</evidence>
<keyword evidence="4" id="KW-1185">Reference proteome</keyword>
<dbReference type="SUPFAM" id="SSF47413">
    <property type="entry name" value="lambda repressor-like DNA-binding domains"/>
    <property type="match status" value="1"/>
</dbReference>
<dbReference type="Proteomes" id="UP001474181">
    <property type="component" value="Unassembled WGS sequence"/>
</dbReference>
<dbReference type="PANTHER" id="PTHR35010">
    <property type="entry name" value="BLL4672 PROTEIN-RELATED"/>
    <property type="match status" value="1"/>
</dbReference>
<reference evidence="3 4" key="1">
    <citation type="submission" date="2024-06" db="EMBL/GenBank/DDBJ databases">
        <title>The Natural Products Discovery Center: Release of the First 8490 Sequenced Strains for Exploring Actinobacteria Biosynthetic Diversity.</title>
        <authorList>
            <person name="Kalkreuter E."/>
            <person name="Kautsar S.A."/>
            <person name="Yang D."/>
            <person name="Bader C.D."/>
            <person name="Teijaro C.N."/>
            <person name="Fluegel L."/>
            <person name="Davis C.M."/>
            <person name="Simpson J.R."/>
            <person name="Lauterbach L."/>
            <person name="Steele A.D."/>
            <person name="Gui C."/>
            <person name="Meng S."/>
            <person name="Li G."/>
            <person name="Viehrig K."/>
            <person name="Ye F."/>
            <person name="Su P."/>
            <person name="Kiefer A.F."/>
            <person name="Nichols A."/>
            <person name="Cepeda A.J."/>
            <person name="Yan W."/>
            <person name="Fan B."/>
            <person name="Jiang Y."/>
            <person name="Adhikari A."/>
            <person name="Zheng C.-J."/>
            <person name="Schuster L."/>
            <person name="Cowan T.M."/>
            <person name="Smanski M.J."/>
            <person name="Chevrette M.G."/>
            <person name="De Carvalho L.P.S."/>
            <person name="Shen B."/>
        </authorList>
    </citation>
    <scope>NUCLEOTIDE SEQUENCE [LARGE SCALE GENOMIC DNA]</scope>
    <source>
        <strain evidence="3 4">NPDC000234</strain>
    </source>
</reference>
<gene>
    <name evidence="3" type="ORF">ABT404_12655</name>
</gene>
<dbReference type="PANTHER" id="PTHR35010:SF2">
    <property type="entry name" value="BLL4672 PROTEIN"/>
    <property type="match status" value="1"/>
</dbReference>
<accession>A0ABV1WU76</accession>
<dbReference type="Gene3D" id="1.10.260.40">
    <property type="entry name" value="lambda repressor-like DNA-binding domains"/>
    <property type="match status" value="1"/>
</dbReference>
<feature type="domain" description="HTH cro/C1-type" evidence="2">
    <location>
        <begin position="44"/>
        <end position="116"/>
    </location>
</feature>
<proteinExistence type="predicted"/>
<dbReference type="InterPro" id="IPR001387">
    <property type="entry name" value="Cro/C1-type_HTH"/>
</dbReference>
<feature type="region of interest" description="Disordered" evidence="1">
    <location>
        <begin position="1"/>
        <end position="35"/>
    </location>
</feature>
<dbReference type="Pfam" id="PF13560">
    <property type="entry name" value="HTH_31"/>
    <property type="match status" value="1"/>
</dbReference>
<dbReference type="CDD" id="cd00093">
    <property type="entry name" value="HTH_XRE"/>
    <property type="match status" value="1"/>
</dbReference>
<dbReference type="RefSeq" id="WP_350780247.1">
    <property type="nucleotide sequence ID" value="NZ_JBEPEK010000070.1"/>
</dbReference>
<evidence type="ECO:0000256" key="1">
    <source>
        <dbReference type="SAM" id="MobiDB-lite"/>
    </source>
</evidence>
<evidence type="ECO:0000313" key="4">
    <source>
        <dbReference type="Proteomes" id="UP001474181"/>
    </source>
</evidence>
<dbReference type="InterPro" id="IPR010982">
    <property type="entry name" value="Lambda_DNA-bd_dom_sf"/>
</dbReference>
<dbReference type="EMBL" id="JBEPEK010000070">
    <property type="protein sequence ID" value="MER7180311.1"/>
    <property type="molecule type" value="Genomic_DNA"/>
</dbReference>
<sequence>MVVYTVPRPEEPVDPSPGSGDAIGPESRGDSDGASVRRRELAVFLRSRRERMSPSELGVVAVTRRRTPGLRREEVAQHAGMSVTWYTALEQARDVRPSPQVLNALARTLRLDHDERHHLYRLAGAADDAVVTECNAVSAELHAVLDKLDPYPACVQNGKFDLLAYNSAMRLLITDLDEVPIAQRNCVWLTFTEPRWRERIVDWEQAAARQVANLRVAMAEHVDDGRWKALVSRLRAESPEFAELWDRHSVRGVDAGVPRQIDNPATGRMTFTVSNTWVAPGSTTRLQVLLPADPDTVERLTRLVADAG</sequence>
<comment type="caution">
    <text evidence="3">The sequence shown here is derived from an EMBL/GenBank/DDBJ whole genome shotgun (WGS) entry which is preliminary data.</text>
</comment>
<evidence type="ECO:0000313" key="3">
    <source>
        <dbReference type="EMBL" id="MER7180311.1"/>
    </source>
</evidence>
<organism evidence="3 4">
    <name type="scientific">Streptomyces hyaluromycini</name>
    <dbReference type="NCBI Taxonomy" id="1377993"/>
    <lineage>
        <taxon>Bacteria</taxon>
        <taxon>Bacillati</taxon>
        <taxon>Actinomycetota</taxon>
        <taxon>Actinomycetes</taxon>
        <taxon>Kitasatosporales</taxon>
        <taxon>Streptomycetaceae</taxon>
        <taxon>Streptomyces</taxon>
    </lineage>
</organism>
<dbReference type="Pfam" id="PF17765">
    <property type="entry name" value="MLTR_LBD"/>
    <property type="match status" value="1"/>
</dbReference>
<dbReference type="InterPro" id="IPR041413">
    <property type="entry name" value="MLTR_LBD"/>
</dbReference>
<dbReference type="Gene3D" id="3.30.450.180">
    <property type="match status" value="1"/>
</dbReference>
<protein>
    <submittedName>
        <fullName evidence="3">Helix-turn-helix transcriptional regulator</fullName>
    </submittedName>
</protein>